<feature type="domain" description="Azaphilone pigments biosynthesis cluster protein L N-terminal" evidence="2">
    <location>
        <begin position="2"/>
        <end position="169"/>
    </location>
</feature>
<dbReference type="OrthoDB" id="19923at2759"/>
<reference evidence="3 4" key="1">
    <citation type="submission" date="2016-05" db="EMBL/GenBank/DDBJ databases">
        <title>A degradative enzymes factory behind the ericoid mycorrhizal symbiosis.</title>
        <authorList>
            <consortium name="DOE Joint Genome Institute"/>
            <person name="Martino E."/>
            <person name="Morin E."/>
            <person name="Grelet G."/>
            <person name="Kuo A."/>
            <person name="Kohler A."/>
            <person name="Daghino S."/>
            <person name="Barry K."/>
            <person name="Choi C."/>
            <person name="Cichocki N."/>
            <person name="Clum A."/>
            <person name="Copeland A."/>
            <person name="Hainaut M."/>
            <person name="Haridas S."/>
            <person name="Labutti K."/>
            <person name="Lindquist E."/>
            <person name="Lipzen A."/>
            <person name="Khouja H.-R."/>
            <person name="Murat C."/>
            <person name="Ohm R."/>
            <person name="Olson A."/>
            <person name="Spatafora J."/>
            <person name="Veneault-Fourrey C."/>
            <person name="Henrissat B."/>
            <person name="Grigoriev I."/>
            <person name="Martin F."/>
            <person name="Perotto S."/>
        </authorList>
    </citation>
    <scope>NUCLEOTIDE SEQUENCE [LARGE SCALE GENOMIC DNA]</scope>
    <source>
        <strain evidence="3 4">UAMH 7357</strain>
    </source>
</reference>
<dbReference type="STRING" id="1745343.A0A2J6PIB4"/>
<organism evidence="3 4">
    <name type="scientific">Hyaloscypha hepaticicola</name>
    <dbReference type="NCBI Taxonomy" id="2082293"/>
    <lineage>
        <taxon>Eukaryota</taxon>
        <taxon>Fungi</taxon>
        <taxon>Dikarya</taxon>
        <taxon>Ascomycota</taxon>
        <taxon>Pezizomycotina</taxon>
        <taxon>Leotiomycetes</taxon>
        <taxon>Helotiales</taxon>
        <taxon>Hyaloscyphaceae</taxon>
        <taxon>Hyaloscypha</taxon>
    </lineage>
</organism>
<dbReference type="Proteomes" id="UP000235672">
    <property type="component" value="Unassembled WGS sequence"/>
</dbReference>
<evidence type="ECO:0000259" key="2">
    <source>
        <dbReference type="Pfam" id="PF17111"/>
    </source>
</evidence>
<dbReference type="InterPro" id="IPR031348">
    <property type="entry name" value="PigL_N"/>
</dbReference>
<dbReference type="EMBL" id="KZ613527">
    <property type="protein sequence ID" value="PMD13781.1"/>
    <property type="molecule type" value="Genomic_DNA"/>
</dbReference>
<evidence type="ECO:0000256" key="1">
    <source>
        <dbReference type="SAM" id="MobiDB-lite"/>
    </source>
</evidence>
<proteinExistence type="predicted"/>
<accession>A0A2J6PIB4</accession>
<gene>
    <name evidence="3" type="ORF">NA56DRAFT_665234</name>
</gene>
<evidence type="ECO:0000313" key="3">
    <source>
        <dbReference type="EMBL" id="PMD13781.1"/>
    </source>
</evidence>
<dbReference type="AlphaFoldDB" id="A0A2J6PIB4"/>
<feature type="region of interest" description="Disordered" evidence="1">
    <location>
        <begin position="170"/>
        <end position="189"/>
    </location>
</feature>
<evidence type="ECO:0000313" key="4">
    <source>
        <dbReference type="Proteomes" id="UP000235672"/>
    </source>
</evidence>
<protein>
    <recommendedName>
        <fullName evidence="2">Azaphilone pigments biosynthesis cluster protein L N-terminal domain-containing protein</fullName>
    </recommendedName>
</protein>
<keyword evidence="4" id="KW-1185">Reference proteome</keyword>
<name>A0A2J6PIB4_9HELO</name>
<sequence length="327" mass="36234">MADPLSVAASVVSPPTASLADAPGSAQAVLTELREISAALQYLQQFLNRLMNVPAGRQQYILVEHLEGTLTGCVTTYDELEVFIDELKIVPSNMGVLDRFKWARKEKDVANIVQRLQNHKSSLNLMLTILQCTTNSEIQQSVVRLCNLLEQEVSRNDDLSLRLSRVERNHSDDATSRMPASIYGDEDNATIRPEGDSDVVTADSSDIGVFTFAFDSILIGSRVYSRANFLQSDSHSETSITSSHRRNAAFAIFSSQSIAEISNLSVYTLPISIGELSNKSWYISIAAPSSQPVSEKEMQIFVKELTGKAYTLSYIRKRYRPGVETKI</sequence>
<dbReference type="Pfam" id="PF17111">
    <property type="entry name" value="PigL_N"/>
    <property type="match status" value="1"/>
</dbReference>